<feature type="compositionally biased region" description="Polar residues" evidence="1">
    <location>
        <begin position="121"/>
        <end position="131"/>
    </location>
</feature>
<dbReference type="GO" id="GO:0006487">
    <property type="term" value="P:protein N-linked glycosylation"/>
    <property type="evidence" value="ECO:0007669"/>
    <property type="project" value="TreeGrafter"/>
</dbReference>
<dbReference type="PANTHER" id="PTHR13132">
    <property type="entry name" value="ALPHA- 1,6 -FUCOSYLTRANSFERASE"/>
    <property type="match status" value="1"/>
</dbReference>
<organism evidence="2">
    <name type="scientific">Amphora coffeiformis</name>
    <dbReference type="NCBI Taxonomy" id="265554"/>
    <lineage>
        <taxon>Eukaryota</taxon>
        <taxon>Sar</taxon>
        <taxon>Stramenopiles</taxon>
        <taxon>Ochrophyta</taxon>
        <taxon>Bacillariophyta</taxon>
        <taxon>Bacillariophyceae</taxon>
        <taxon>Bacillariophycidae</taxon>
        <taxon>Thalassiophysales</taxon>
        <taxon>Catenulaceae</taxon>
        <taxon>Amphora</taxon>
    </lineage>
</organism>
<accession>A0A7S3P6M0</accession>
<sequence>MPSSDSNISTSFEQERRAESEEEAISYGKRSSSFVLGIVCIVFSSYILSNSFRDPTTGHLKSEPWIANNGGKGVTTTPSADPITTTTTTTPPATTTTTTTTAQAIPTTSTTPATTTTSTTVSAFESNTNPETGFPPLTSEDDWVTIQKTCAKGHAGCAVYVMEKSGMGSALLGVFKHRIMHRVFGRPYFIVDESRYPYYRSPDWSKGVLTTFFTPTFPIIDDPTPFHYIDEILPKGQSMNGMIVKSPKKSKYWDTYTEVSSIITLRRPDTRNEMSDYFLNGNFSEEDLWRMLVEEMCPDLRYNDETQKKVDAVIAEHGFPNLLALETTSVTFHVRRTDKVDQHESIPYTGESYVAQLLEAQPDANPAHCYVATDDASVVQEIKTALRQYGLTCQVWDLPDDNKAGGKEGKYIRSTYDESLIFLAELSMMVEATYFVGTWDSNVGILATVLRGCPPYGRQDIPMAHSYHVDDNLFLHSNFVG</sequence>
<dbReference type="PANTHER" id="PTHR13132:SF29">
    <property type="entry name" value="ALPHA-(1,6)-FUCOSYLTRANSFERASE"/>
    <property type="match status" value="1"/>
</dbReference>
<feature type="region of interest" description="Disordered" evidence="1">
    <location>
        <begin position="62"/>
        <end position="139"/>
    </location>
</feature>
<evidence type="ECO:0000256" key="1">
    <source>
        <dbReference type="SAM" id="MobiDB-lite"/>
    </source>
</evidence>
<name>A0A7S3P6M0_9STRA</name>
<feature type="compositionally biased region" description="Low complexity" evidence="1">
    <location>
        <begin position="75"/>
        <end position="120"/>
    </location>
</feature>
<dbReference type="EMBL" id="HBIM01007387">
    <property type="protein sequence ID" value="CAE0408552.1"/>
    <property type="molecule type" value="Transcribed_RNA"/>
</dbReference>
<dbReference type="AlphaFoldDB" id="A0A7S3P6M0"/>
<dbReference type="Gene3D" id="3.40.50.11350">
    <property type="match status" value="1"/>
</dbReference>
<gene>
    <name evidence="2" type="ORF">ACOF00016_LOCUS6290</name>
</gene>
<proteinExistence type="predicted"/>
<evidence type="ECO:0000313" key="2">
    <source>
        <dbReference type="EMBL" id="CAE0408552.1"/>
    </source>
</evidence>
<protein>
    <submittedName>
        <fullName evidence="2">Uncharacterized protein</fullName>
    </submittedName>
</protein>
<reference evidence="2" key="1">
    <citation type="submission" date="2021-01" db="EMBL/GenBank/DDBJ databases">
        <authorList>
            <person name="Corre E."/>
            <person name="Pelletier E."/>
            <person name="Niang G."/>
            <person name="Scheremetjew M."/>
            <person name="Finn R."/>
            <person name="Kale V."/>
            <person name="Holt S."/>
            <person name="Cochrane G."/>
            <person name="Meng A."/>
            <person name="Brown T."/>
            <person name="Cohen L."/>
        </authorList>
    </citation>
    <scope>NUCLEOTIDE SEQUENCE</scope>
    <source>
        <strain evidence="2">CCMP127</strain>
    </source>
</reference>
<dbReference type="GO" id="GO:0046921">
    <property type="term" value="F:alpha-(1-&gt;6)-fucosyltransferase activity"/>
    <property type="evidence" value="ECO:0007669"/>
    <property type="project" value="TreeGrafter"/>
</dbReference>